<dbReference type="AlphaFoldDB" id="A0AAE0DMC2"/>
<reference evidence="1" key="1">
    <citation type="submission" date="2022-11" db="EMBL/GenBank/DDBJ databases">
        <title>Chromosomal genome sequence assembly and mating type (MAT) locus characterization of the leprose asexual lichenized fungus Lepraria neglecta (Nyl.) Erichsen.</title>
        <authorList>
            <person name="Allen J.L."/>
            <person name="Pfeffer B."/>
        </authorList>
    </citation>
    <scope>NUCLEOTIDE SEQUENCE</scope>
    <source>
        <strain evidence="1">Allen 5258</strain>
    </source>
</reference>
<evidence type="ECO:0000313" key="1">
    <source>
        <dbReference type="EMBL" id="KAK3175304.1"/>
    </source>
</evidence>
<protein>
    <submittedName>
        <fullName evidence="1">Uncharacterized protein</fullName>
    </submittedName>
</protein>
<comment type="caution">
    <text evidence="1">The sequence shown here is derived from an EMBL/GenBank/DDBJ whole genome shotgun (WGS) entry which is preliminary data.</text>
</comment>
<sequence>MAERSPYLDDLIKEVKTELEKRKAKTGGRIPQVLVIGLWEDVELVPYLCREAGIPDTQKNLVNWDLPETMNRPGPYAEIRKADVNFRQLHLSKRQGSPPFIPEYFLKEGKRNLGVVCDVSCDATNPHNPIPFCNQATYFNKPTISVSGFTEPPLSYITIDHLPSLLPRGMCSLPLPHTIINERVLTAF</sequence>
<dbReference type="Gene3D" id="3.40.50.720">
    <property type="entry name" value="NAD(P)-binding Rossmann-like Domain"/>
    <property type="match status" value="1"/>
</dbReference>
<proteinExistence type="predicted"/>
<organism evidence="1 2">
    <name type="scientific">Lepraria neglecta</name>
    <dbReference type="NCBI Taxonomy" id="209136"/>
    <lineage>
        <taxon>Eukaryota</taxon>
        <taxon>Fungi</taxon>
        <taxon>Dikarya</taxon>
        <taxon>Ascomycota</taxon>
        <taxon>Pezizomycotina</taxon>
        <taxon>Lecanoromycetes</taxon>
        <taxon>OSLEUM clade</taxon>
        <taxon>Lecanoromycetidae</taxon>
        <taxon>Lecanorales</taxon>
        <taxon>Lecanorineae</taxon>
        <taxon>Stereocaulaceae</taxon>
        <taxon>Lepraria</taxon>
    </lineage>
</organism>
<evidence type="ECO:0000313" key="2">
    <source>
        <dbReference type="Proteomes" id="UP001276659"/>
    </source>
</evidence>
<keyword evidence="2" id="KW-1185">Reference proteome</keyword>
<accession>A0AAE0DMC2</accession>
<dbReference type="Proteomes" id="UP001276659">
    <property type="component" value="Unassembled WGS sequence"/>
</dbReference>
<gene>
    <name evidence="1" type="ORF">OEA41_002551</name>
</gene>
<name>A0AAE0DMC2_9LECA</name>
<dbReference type="EMBL" id="JASNWA010000006">
    <property type="protein sequence ID" value="KAK3175304.1"/>
    <property type="molecule type" value="Genomic_DNA"/>
</dbReference>